<dbReference type="GO" id="GO:0009234">
    <property type="term" value="P:menaquinone biosynthetic process"/>
    <property type="evidence" value="ECO:0007669"/>
    <property type="project" value="UniProtKB-UniRule"/>
</dbReference>
<dbReference type="UniPathway" id="UPA01057">
    <property type="reaction ID" value="UER00900"/>
</dbReference>
<organism evidence="6 7">
    <name type="scientific">Providencia heimbachae ATCC 35613</name>
    <dbReference type="NCBI Taxonomy" id="1354272"/>
    <lineage>
        <taxon>Bacteria</taxon>
        <taxon>Pseudomonadati</taxon>
        <taxon>Pseudomonadota</taxon>
        <taxon>Gammaproteobacteria</taxon>
        <taxon>Enterobacterales</taxon>
        <taxon>Morganellaceae</taxon>
        <taxon>Providencia</taxon>
    </lineage>
</organism>
<dbReference type="RefSeq" id="WP_068910168.1">
    <property type="nucleotide sequence ID" value="NZ_LXEW01000048.1"/>
</dbReference>
<comment type="similarity">
    <text evidence="3">Belongs to the AB hydrolase superfamily. MenH family.</text>
</comment>
<dbReference type="EC" id="4.2.99.20" evidence="3 4"/>
<dbReference type="OrthoDB" id="9808398at2"/>
<dbReference type="PANTHER" id="PTHR42916">
    <property type="entry name" value="2-SUCCINYL-5-ENOLPYRUVYL-6-HYDROXY-3-CYCLOHEXENE-1-CARBOXYLATE SYNTHASE"/>
    <property type="match status" value="1"/>
</dbReference>
<keyword evidence="7" id="KW-1185">Reference proteome</keyword>
<reference evidence="6 7" key="1">
    <citation type="submission" date="2016-04" db="EMBL/GenBank/DDBJ databases">
        <title>ATOL: Assembling a taxonomically balanced genome-scale reconstruction of the evolutionary history of the Enterobacteriaceae.</title>
        <authorList>
            <person name="Plunkett G.III."/>
            <person name="Neeno-Eckwall E.C."/>
            <person name="Glasner J.D."/>
            <person name="Perna N.T."/>
        </authorList>
    </citation>
    <scope>NUCLEOTIDE SEQUENCE [LARGE SCALE GENOMIC DNA]</scope>
    <source>
        <strain evidence="6 7">ATCC 35613</strain>
    </source>
</reference>
<comment type="subunit">
    <text evidence="3">Monomer.</text>
</comment>
<proteinExistence type="inferred from homology"/>
<evidence type="ECO:0000256" key="4">
    <source>
        <dbReference type="NCBIfam" id="TIGR03695"/>
    </source>
</evidence>
<dbReference type="NCBIfam" id="TIGR03695">
    <property type="entry name" value="menH_SHCHC"/>
    <property type="match status" value="1"/>
</dbReference>
<comment type="catalytic activity">
    <reaction evidence="3">
        <text>5-enolpyruvoyl-6-hydroxy-2-succinyl-cyclohex-3-ene-1-carboxylate = (1R,6R)-6-hydroxy-2-succinyl-cyclohexa-2,4-diene-1-carboxylate + pyruvate</text>
        <dbReference type="Rhea" id="RHEA:25597"/>
        <dbReference type="ChEBI" id="CHEBI:15361"/>
        <dbReference type="ChEBI" id="CHEBI:58689"/>
        <dbReference type="ChEBI" id="CHEBI:58818"/>
        <dbReference type="EC" id="4.2.99.20"/>
    </reaction>
</comment>
<comment type="caution">
    <text evidence="6">The sequence shown here is derived from an EMBL/GenBank/DDBJ whole genome shotgun (WGS) entry which is preliminary data.</text>
</comment>
<comment type="pathway">
    <text evidence="3">Quinol/quinone metabolism; 1,4-dihydroxy-2-naphthoate biosynthesis; 1,4-dihydroxy-2-naphthoate from chorismate: step 3/7.</text>
</comment>
<name>A0A1B7JJX4_9GAMM</name>
<evidence type="ECO:0000259" key="5">
    <source>
        <dbReference type="Pfam" id="PF00561"/>
    </source>
</evidence>
<dbReference type="Proteomes" id="UP000078224">
    <property type="component" value="Unassembled WGS sequence"/>
</dbReference>
<dbReference type="InterPro" id="IPR029058">
    <property type="entry name" value="AB_hydrolase_fold"/>
</dbReference>
<keyword evidence="1 3" id="KW-0474">Menaquinone biosynthesis</keyword>
<dbReference type="InterPro" id="IPR000073">
    <property type="entry name" value="AB_hydrolase_1"/>
</dbReference>
<gene>
    <name evidence="3" type="primary">menH</name>
    <name evidence="6" type="ORF">M998_3652</name>
</gene>
<keyword evidence="2 3" id="KW-0456">Lyase</keyword>
<evidence type="ECO:0000256" key="3">
    <source>
        <dbReference type="HAMAP-Rule" id="MF_01660"/>
    </source>
</evidence>
<feature type="domain" description="AB hydrolase-1" evidence="5">
    <location>
        <begin position="14"/>
        <end position="239"/>
    </location>
</feature>
<dbReference type="Pfam" id="PF00561">
    <property type="entry name" value="Abhydrolase_1"/>
    <property type="match status" value="1"/>
</dbReference>
<dbReference type="AlphaFoldDB" id="A0A1B7JJX4"/>
<evidence type="ECO:0000313" key="7">
    <source>
        <dbReference type="Proteomes" id="UP000078224"/>
    </source>
</evidence>
<comment type="pathway">
    <text evidence="3">Quinol/quinone metabolism; menaquinone biosynthesis.</text>
</comment>
<evidence type="ECO:0000256" key="2">
    <source>
        <dbReference type="ARBA" id="ARBA00023239"/>
    </source>
</evidence>
<dbReference type="PANTHER" id="PTHR42916:SF1">
    <property type="entry name" value="PROTEIN PHYLLO, CHLOROPLASTIC"/>
    <property type="match status" value="1"/>
</dbReference>
<dbReference type="UniPathway" id="UPA00079"/>
<evidence type="ECO:0000313" key="6">
    <source>
        <dbReference type="EMBL" id="OAT48217.1"/>
    </source>
</evidence>
<dbReference type="NCBIfam" id="NF008340">
    <property type="entry name" value="PRK11126.1"/>
    <property type="match status" value="1"/>
</dbReference>
<protein>
    <recommendedName>
        <fullName evidence="3 4">2-succinyl-6-hydroxy-2,4-cyclohexadiene-1-carboxylate synthase</fullName>
        <shortName evidence="3">SHCHC synthase</shortName>
        <ecNumber evidence="3 4">4.2.99.20</ecNumber>
    </recommendedName>
</protein>
<dbReference type="HAMAP" id="MF_01660">
    <property type="entry name" value="MenH"/>
    <property type="match status" value="1"/>
</dbReference>
<comment type="function">
    <text evidence="3">Catalyzes a proton abstraction reaction that results in 2,5-elimination of pyruvate from 2-succinyl-5-enolpyruvyl-6-hydroxy-3-cyclohexene-1-carboxylate (SEPHCHC) and the formation of 2-succinyl-6-hydroxy-2,4-cyclohexadiene-1-carboxylate (SHCHC).</text>
</comment>
<dbReference type="SUPFAM" id="SSF53474">
    <property type="entry name" value="alpha/beta-Hydrolases"/>
    <property type="match status" value="1"/>
</dbReference>
<dbReference type="InterPro" id="IPR022485">
    <property type="entry name" value="SHCHC_synthase_MenH"/>
</dbReference>
<sequence length="254" mass="28835">MLAAHVYHTDKSGPWLVWLHGLLGSAEDWLPVINQCDDYPSIAVDLPGHSDSQAVNCQSFSDFDAQLNALLKHYSIDEYYLIGYSLGARLAMHFACHQQINGLKGLVIEGGNVGLLDEQEREARANNDRRWAQRFREEPINTVLDDWYQQAVFSDLTVAQRQQLVALRCVNNPTAIGDMLENTSLAKQPFLARKLQQLTIPYRYFCGERDQKFRSVSQQYALPLTLIENAGHNAHRENPQSYATALHYFLSHCG</sequence>
<dbReference type="Gene3D" id="3.40.50.1820">
    <property type="entry name" value="alpha/beta hydrolase"/>
    <property type="match status" value="1"/>
</dbReference>
<dbReference type="PATRIC" id="fig|1354272.4.peg.3734"/>
<accession>A0A1B7JJX4</accession>
<evidence type="ECO:0000256" key="1">
    <source>
        <dbReference type="ARBA" id="ARBA00022428"/>
    </source>
</evidence>
<dbReference type="GO" id="GO:0070205">
    <property type="term" value="F:2-succinyl-6-hydroxy-2,4-cyclohexadiene-1-carboxylate synthase activity"/>
    <property type="evidence" value="ECO:0007669"/>
    <property type="project" value="UniProtKB-UniRule"/>
</dbReference>
<dbReference type="EMBL" id="LXEW01000048">
    <property type="protein sequence ID" value="OAT48217.1"/>
    <property type="molecule type" value="Genomic_DNA"/>
</dbReference>